<keyword evidence="3" id="KW-1185">Reference proteome</keyword>
<reference evidence="2 3" key="1">
    <citation type="submission" date="2024-01" db="EMBL/GenBank/DDBJ databases">
        <title>A telomere-to-telomere, gap-free genome of sweet tea (Lithocarpus litseifolius).</title>
        <authorList>
            <person name="Zhou J."/>
        </authorList>
    </citation>
    <scope>NUCLEOTIDE SEQUENCE [LARGE SCALE GENOMIC DNA]</scope>
    <source>
        <strain evidence="2">Zhou-2022a</strain>
        <tissue evidence="2">Leaf</tissue>
    </source>
</reference>
<dbReference type="SMART" id="SM00248">
    <property type="entry name" value="ANK"/>
    <property type="match status" value="1"/>
</dbReference>
<dbReference type="SUPFAM" id="SSF48403">
    <property type="entry name" value="Ankyrin repeat"/>
    <property type="match status" value="1"/>
</dbReference>
<sequence length="52" mass="5932">VLHKMLEKIPTAILEANDYGWIPLHYAAYLGNAEVVELFLKTNISLAYIKDK</sequence>
<proteinExistence type="predicted"/>
<protein>
    <recommendedName>
        <fullName evidence="4">Ankyrin repeat protein</fullName>
    </recommendedName>
</protein>
<keyword evidence="1" id="KW-0040">ANK repeat</keyword>
<organism evidence="2 3">
    <name type="scientific">Lithocarpus litseifolius</name>
    <dbReference type="NCBI Taxonomy" id="425828"/>
    <lineage>
        <taxon>Eukaryota</taxon>
        <taxon>Viridiplantae</taxon>
        <taxon>Streptophyta</taxon>
        <taxon>Embryophyta</taxon>
        <taxon>Tracheophyta</taxon>
        <taxon>Spermatophyta</taxon>
        <taxon>Magnoliopsida</taxon>
        <taxon>eudicotyledons</taxon>
        <taxon>Gunneridae</taxon>
        <taxon>Pentapetalae</taxon>
        <taxon>rosids</taxon>
        <taxon>fabids</taxon>
        <taxon>Fagales</taxon>
        <taxon>Fagaceae</taxon>
        <taxon>Lithocarpus</taxon>
    </lineage>
</organism>
<dbReference type="PROSITE" id="PS50088">
    <property type="entry name" value="ANK_REPEAT"/>
    <property type="match status" value="1"/>
</dbReference>
<evidence type="ECO:0000313" key="3">
    <source>
        <dbReference type="Proteomes" id="UP001459277"/>
    </source>
</evidence>
<dbReference type="Proteomes" id="UP001459277">
    <property type="component" value="Unassembled WGS sequence"/>
</dbReference>
<dbReference type="EMBL" id="JAZDWU010000004">
    <property type="protein sequence ID" value="KAL0005448.1"/>
    <property type="molecule type" value="Genomic_DNA"/>
</dbReference>
<dbReference type="PROSITE" id="PS50297">
    <property type="entry name" value="ANK_REP_REGION"/>
    <property type="match status" value="1"/>
</dbReference>
<dbReference type="Gene3D" id="1.25.40.20">
    <property type="entry name" value="Ankyrin repeat-containing domain"/>
    <property type="match status" value="1"/>
</dbReference>
<comment type="caution">
    <text evidence="2">The sequence shown here is derived from an EMBL/GenBank/DDBJ whole genome shotgun (WGS) entry which is preliminary data.</text>
</comment>
<name>A0AAW2D4D3_9ROSI</name>
<feature type="repeat" description="ANK" evidence="1">
    <location>
        <begin position="19"/>
        <end position="51"/>
    </location>
</feature>
<dbReference type="InterPro" id="IPR036770">
    <property type="entry name" value="Ankyrin_rpt-contain_sf"/>
</dbReference>
<feature type="non-terminal residue" evidence="2">
    <location>
        <position position="1"/>
    </location>
</feature>
<dbReference type="AlphaFoldDB" id="A0AAW2D4D3"/>
<evidence type="ECO:0000256" key="1">
    <source>
        <dbReference type="PROSITE-ProRule" id="PRU00023"/>
    </source>
</evidence>
<evidence type="ECO:0008006" key="4">
    <source>
        <dbReference type="Google" id="ProtNLM"/>
    </source>
</evidence>
<dbReference type="Pfam" id="PF00023">
    <property type="entry name" value="Ank"/>
    <property type="match status" value="1"/>
</dbReference>
<accession>A0AAW2D4D3</accession>
<gene>
    <name evidence="2" type="ORF">SO802_013009</name>
</gene>
<evidence type="ECO:0000313" key="2">
    <source>
        <dbReference type="EMBL" id="KAL0005448.1"/>
    </source>
</evidence>
<dbReference type="InterPro" id="IPR002110">
    <property type="entry name" value="Ankyrin_rpt"/>
</dbReference>